<feature type="chain" id="PRO_5021922669" evidence="2">
    <location>
        <begin position="20"/>
        <end position="139"/>
    </location>
</feature>
<proteinExistence type="predicted"/>
<keyword evidence="2" id="KW-0732">Signal</keyword>
<dbReference type="Proteomes" id="UP000316167">
    <property type="component" value="Unassembled WGS sequence"/>
</dbReference>
<protein>
    <submittedName>
        <fullName evidence="3">Uncharacterized protein</fullName>
    </submittedName>
</protein>
<dbReference type="EMBL" id="VLLE01000002">
    <property type="protein sequence ID" value="TWI85461.1"/>
    <property type="molecule type" value="Genomic_DNA"/>
</dbReference>
<dbReference type="OrthoDB" id="676013at2"/>
<comment type="caution">
    <text evidence="3">The sequence shown here is derived from an EMBL/GenBank/DDBJ whole genome shotgun (WGS) entry which is preliminary data.</text>
</comment>
<sequence length="139" mass="16014">MKQFLFILGFVWLCAAAKAQHIDSLFFNLYTDSLKKGSWNYINVDAKLSNGKYMPLTSEQLDFKISAGKLERNTIWLDWTFPYDSVVVEVRLKKEPAVRKSITIWVKKKDEQLDAPVNDSLLQQINNRPKSSTKKKGKG</sequence>
<dbReference type="AlphaFoldDB" id="A0A562SW42"/>
<organism evidence="3 4">
    <name type="scientific">Lacibacter cauensis</name>
    <dbReference type="NCBI Taxonomy" id="510947"/>
    <lineage>
        <taxon>Bacteria</taxon>
        <taxon>Pseudomonadati</taxon>
        <taxon>Bacteroidota</taxon>
        <taxon>Chitinophagia</taxon>
        <taxon>Chitinophagales</taxon>
        <taxon>Chitinophagaceae</taxon>
        <taxon>Lacibacter</taxon>
    </lineage>
</organism>
<keyword evidence="4" id="KW-1185">Reference proteome</keyword>
<reference evidence="3 4" key="1">
    <citation type="journal article" date="2015" name="Stand. Genomic Sci.">
        <title>Genomic Encyclopedia of Bacterial and Archaeal Type Strains, Phase III: the genomes of soil and plant-associated and newly described type strains.</title>
        <authorList>
            <person name="Whitman W.B."/>
            <person name="Woyke T."/>
            <person name="Klenk H.P."/>
            <person name="Zhou Y."/>
            <person name="Lilburn T.G."/>
            <person name="Beck B.J."/>
            <person name="De Vos P."/>
            <person name="Vandamme P."/>
            <person name="Eisen J.A."/>
            <person name="Garrity G."/>
            <person name="Hugenholtz P."/>
            <person name="Kyrpides N.C."/>
        </authorList>
    </citation>
    <scope>NUCLEOTIDE SEQUENCE [LARGE SCALE GENOMIC DNA]</scope>
    <source>
        <strain evidence="3 4">CGMCC 1.7271</strain>
    </source>
</reference>
<evidence type="ECO:0000256" key="2">
    <source>
        <dbReference type="SAM" id="SignalP"/>
    </source>
</evidence>
<evidence type="ECO:0000256" key="1">
    <source>
        <dbReference type="SAM" id="MobiDB-lite"/>
    </source>
</evidence>
<evidence type="ECO:0000313" key="3">
    <source>
        <dbReference type="EMBL" id="TWI85461.1"/>
    </source>
</evidence>
<feature type="signal peptide" evidence="2">
    <location>
        <begin position="1"/>
        <end position="19"/>
    </location>
</feature>
<feature type="compositionally biased region" description="Polar residues" evidence="1">
    <location>
        <begin position="120"/>
        <end position="130"/>
    </location>
</feature>
<dbReference type="RefSeq" id="WP_144884373.1">
    <property type="nucleotide sequence ID" value="NZ_VLLE01000002.1"/>
</dbReference>
<feature type="region of interest" description="Disordered" evidence="1">
    <location>
        <begin position="118"/>
        <end position="139"/>
    </location>
</feature>
<gene>
    <name evidence="3" type="ORF">IQ13_0623</name>
</gene>
<accession>A0A562SW42</accession>
<evidence type="ECO:0000313" key="4">
    <source>
        <dbReference type="Proteomes" id="UP000316167"/>
    </source>
</evidence>
<name>A0A562SW42_9BACT</name>